<evidence type="ECO:0000313" key="2">
    <source>
        <dbReference type="EMBL" id="KAG6644924.1"/>
    </source>
</evidence>
<comment type="caution">
    <text evidence="2">The sequence shown here is derived from an EMBL/GenBank/DDBJ whole genome shotgun (WGS) entry which is preliminary data.</text>
</comment>
<evidence type="ECO:0000256" key="1">
    <source>
        <dbReference type="SAM" id="MobiDB-lite"/>
    </source>
</evidence>
<accession>A0A8T1PSY9</accession>
<dbReference type="AlphaFoldDB" id="A0A8T1PSY9"/>
<keyword evidence="3" id="KW-1185">Reference proteome</keyword>
<organism evidence="2 3">
    <name type="scientific">Carya illinoinensis</name>
    <name type="common">Pecan</name>
    <dbReference type="NCBI Taxonomy" id="32201"/>
    <lineage>
        <taxon>Eukaryota</taxon>
        <taxon>Viridiplantae</taxon>
        <taxon>Streptophyta</taxon>
        <taxon>Embryophyta</taxon>
        <taxon>Tracheophyta</taxon>
        <taxon>Spermatophyta</taxon>
        <taxon>Magnoliopsida</taxon>
        <taxon>eudicotyledons</taxon>
        <taxon>Gunneridae</taxon>
        <taxon>Pentapetalae</taxon>
        <taxon>rosids</taxon>
        <taxon>fabids</taxon>
        <taxon>Fagales</taxon>
        <taxon>Juglandaceae</taxon>
        <taxon>Carya</taxon>
    </lineage>
</organism>
<feature type="region of interest" description="Disordered" evidence="1">
    <location>
        <begin position="17"/>
        <end position="44"/>
    </location>
</feature>
<proteinExistence type="predicted"/>
<reference evidence="2" key="1">
    <citation type="submission" date="2020-12" db="EMBL/GenBank/DDBJ databases">
        <title>WGS assembly of Carya illinoinensis cv. Pawnee.</title>
        <authorList>
            <person name="Platts A."/>
            <person name="Shu S."/>
            <person name="Wright S."/>
            <person name="Barry K."/>
            <person name="Edger P."/>
            <person name="Pires J.C."/>
            <person name="Schmutz J."/>
        </authorList>
    </citation>
    <scope>NUCLEOTIDE SEQUENCE</scope>
    <source>
        <tissue evidence="2">Leaf</tissue>
    </source>
</reference>
<evidence type="ECO:0000313" key="3">
    <source>
        <dbReference type="Proteomes" id="UP000811609"/>
    </source>
</evidence>
<dbReference type="EMBL" id="CM031816">
    <property type="protein sequence ID" value="KAG6644924.1"/>
    <property type="molecule type" value="Genomic_DNA"/>
</dbReference>
<gene>
    <name evidence="2" type="ORF">CIPAW_08G086200</name>
</gene>
<dbReference type="Proteomes" id="UP000811609">
    <property type="component" value="Chromosome 8"/>
</dbReference>
<name>A0A8T1PSY9_CARIL</name>
<protein>
    <submittedName>
        <fullName evidence="2">Uncharacterized protein</fullName>
    </submittedName>
</protein>
<sequence length="119" mass="13782">MYAVISVSDKRYMPLHSQDNRKKNCVPSNTMKRKKKIRKTTGSNDDVCKGNHKLVEKVTLNGKAKSSTPKGKNDFIFQLLLQPKTQYQDIYACNHIKKIQKLIMKEKKHVKLFTEVDVC</sequence>